<accession>Q4ZA76</accession>
<proteinExistence type="predicted"/>
<dbReference type="SMR" id="Q4ZA76"/>
<protein>
    <submittedName>
        <fullName evidence="1">ORF074</fullName>
    </submittedName>
</protein>
<name>Q4ZA76_9CAUD</name>
<dbReference type="GeneID" id="5133918"/>
<keyword evidence="2" id="KW-1185">Reference proteome</keyword>
<organism evidence="1 2">
    <name type="scientific">Staphylococcus phage X2</name>
    <dbReference type="NCBI Taxonomy" id="2908152"/>
    <lineage>
        <taxon>Viruses</taxon>
        <taxon>Duplodnaviria</taxon>
        <taxon>Heunggongvirae</taxon>
        <taxon>Uroviricota</taxon>
        <taxon>Caudoviricetes</taxon>
        <taxon>Azeredovirinae</taxon>
        <taxon>Phietavirus</taxon>
        <taxon>Phietavirus X2</taxon>
    </lineage>
</organism>
<evidence type="ECO:0000313" key="2">
    <source>
        <dbReference type="Proteomes" id="UP000000973"/>
    </source>
</evidence>
<dbReference type="RefSeq" id="YP_240850.1">
    <property type="nucleotide sequence ID" value="NC_007065.1"/>
</dbReference>
<dbReference type="EMBL" id="AY954968">
    <property type="protein sequence ID" value="AAX92061.1"/>
    <property type="molecule type" value="Genomic_DNA"/>
</dbReference>
<sequence length="51" mass="5836">MVKYRLPLSQTSQALQVIQLNQLRVHGNVINMVLTTWKKVLDSQTAINQSQ</sequence>
<dbReference type="Proteomes" id="UP000000973">
    <property type="component" value="Segment"/>
</dbReference>
<reference evidence="1 2" key="1">
    <citation type="journal article" date="2005" name="Proc. Natl. Acad. Sci. U.S.A.">
        <title>The complete genomes and proteomes of 27 Staphylococcus aureus bacteriophages.</title>
        <authorList>
            <person name="Kwan T."/>
            <person name="Liu J."/>
            <person name="Dubow M."/>
            <person name="Gros P."/>
            <person name="Pelletier J."/>
        </authorList>
    </citation>
    <scope>NUCLEOTIDE SEQUENCE</scope>
</reference>
<dbReference type="KEGG" id="vg:5133918"/>
<evidence type="ECO:0000313" key="1">
    <source>
        <dbReference type="EMBL" id="AAX92061.1"/>
    </source>
</evidence>